<reference evidence="4 5" key="1">
    <citation type="journal article" date="2012" name="Genome Biol.">
        <title>Genome and low-iron response of an oceanic diatom adapted to chronic iron limitation.</title>
        <authorList>
            <person name="Lommer M."/>
            <person name="Specht M."/>
            <person name="Roy A.S."/>
            <person name="Kraemer L."/>
            <person name="Andreson R."/>
            <person name="Gutowska M.A."/>
            <person name="Wolf J."/>
            <person name="Bergner S.V."/>
            <person name="Schilhabel M.B."/>
            <person name="Klostermeier U.C."/>
            <person name="Beiko R.G."/>
            <person name="Rosenstiel P."/>
            <person name="Hippler M."/>
            <person name="Laroche J."/>
        </authorList>
    </citation>
    <scope>NUCLEOTIDE SEQUENCE [LARGE SCALE GENOMIC DNA]</scope>
    <source>
        <strain evidence="4 5">CCMP1005</strain>
    </source>
</reference>
<evidence type="ECO:0008006" key="6">
    <source>
        <dbReference type="Google" id="ProtNLM"/>
    </source>
</evidence>
<dbReference type="SUPFAM" id="SSF55136">
    <property type="entry name" value="Probable bacterial effector-binding domain"/>
    <property type="match status" value="1"/>
</dbReference>
<feature type="non-terminal residue" evidence="4">
    <location>
        <position position="1"/>
    </location>
</feature>
<comment type="caution">
    <text evidence="4">The sequence shown here is derived from an EMBL/GenBank/DDBJ whole genome shotgun (WGS) entry which is preliminary data.</text>
</comment>
<feature type="compositionally biased region" description="Basic and acidic residues" evidence="2">
    <location>
        <begin position="27"/>
        <end position="39"/>
    </location>
</feature>
<accession>K0SIE2</accession>
<keyword evidence="3" id="KW-0472">Membrane</keyword>
<evidence type="ECO:0000256" key="3">
    <source>
        <dbReference type="SAM" id="Phobius"/>
    </source>
</evidence>
<dbReference type="PANTHER" id="PTHR11220">
    <property type="entry name" value="HEME-BINDING PROTEIN-RELATED"/>
    <property type="match status" value="1"/>
</dbReference>
<organism evidence="4 5">
    <name type="scientific">Thalassiosira oceanica</name>
    <name type="common">Marine diatom</name>
    <dbReference type="NCBI Taxonomy" id="159749"/>
    <lineage>
        <taxon>Eukaryota</taxon>
        <taxon>Sar</taxon>
        <taxon>Stramenopiles</taxon>
        <taxon>Ochrophyta</taxon>
        <taxon>Bacillariophyta</taxon>
        <taxon>Coscinodiscophyceae</taxon>
        <taxon>Thalassiosirophycidae</taxon>
        <taxon>Thalassiosirales</taxon>
        <taxon>Thalassiosiraceae</taxon>
        <taxon>Thalassiosira</taxon>
    </lineage>
</organism>
<dbReference type="InterPro" id="IPR011256">
    <property type="entry name" value="Reg_factor_effector_dom_sf"/>
</dbReference>
<dbReference type="AlphaFoldDB" id="K0SIE2"/>
<keyword evidence="5" id="KW-1185">Reference proteome</keyword>
<evidence type="ECO:0000256" key="1">
    <source>
        <dbReference type="ARBA" id="ARBA00009817"/>
    </source>
</evidence>
<evidence type="ECO:0000313" key="5">
    <source>
        <dbReference type="Proteomes" id="UP000266841"/>
    </source>
</evidence>
<dbReference type="PANTHER" id="PTHR11220:SF58">
    <property type="entry name" value="SOUL HEME-BINDING FAMILY PROTEIN"/>
    <property type="match status" value="1"/>
</dbReference>
<keyword evidence="3" id="KW-1133">Transmembrane helix</keyword>
<gene>
    <name evidence="4" type="ORF">THAOC_21628</name>
</gene>
<feature type="region of interest" description="Disordered" evidence="2">
    <location>
        <begin position="1"/>
        <end position="51"/>
    </location>
</feature>
<evidence type="ECO:0000313" key="4">
    <source>
        <dbReference type="EMBL" id="EJK58262.1"/>
    </source>
</evidence>
<comment type="similarity">
    <text evidence="1">Belongs to the HEBP family.</text>
</comment>
<dbReference type="eggNOG" id="ENOG502QU4S">
    <property type="taxonomic scope" value="Eukaryota"/>
</dbReference>
<dbReference type="Proteomes" id="UP000266841">
    <property type="component" value="Unassembled WGS sequence"/>
</dbReference>
<sequence>NREQNHGQRLRQGIREGASPRGPPPQERQDPLRDAEVRRPVRGVDPVRGGGQLLAVQEPGQVHRCVRHAGERGEGGHRDGELDLVFRSACRTGTAPVVMEKGEPESIAMTAPVVMEGEGSQKRMMFMLPAEYDSMDKIPKPTNPKVHIAEVPSEVGVVHRYNGSMEAGRNRDQARALAGQLIEDGVPDVTEEHVLENFQFWGYNPPFTLPYFRRNEVWLKLDGDQVTYLQEKFPSGGLVGGSRGGGSALGAVGIAGLVVGVAAIGLVMRRRGSSSPSYSPLR</sequence>
<proteinExistence type="inferred from homology"/>
<feature type="transmembrane region" description="Helical" evidence="3">
    <location>
        <begin position="248"/>
        <end position="268"/>
    </location>
</feature>
<evidence type="ECO:0000256" key="2">
    <source>
        <dbReference type="SAM" id="MobiDB-lite"/>
    </source>
</evidence>
<dbReference type="Gene3D" id="3.20.80.10">
    <property type="entry name" value="Regulatory factor, effector binding domain"/>
    <property type="match status" value="1"/>
</dbReference>
<protein>
    <recommendedName>
        <fullName evidence="6">SOUL heme-binding protein</fullName>
    </recommendedName>
</protein>
<name>K0SIE2_THAOC</name>
<dbReference type="OrthoDB" id="6424451at2759"/>
<dbReference type="InterPro" id="IPR006917">
    <property type="entry name" value="SOUL_heme-bd"/>
</dbReference>
<dbReference type="Pfam" id="PF04832">
    <property type="entry name" value="SOUL"/>
    <property type="match status" value="1"/>
</dbReference>
<keyword evidence="3" id="KW-0812">Transmembrane</keyword>
<dbReference type="EMBL" id="AGNL01025747">
    <property type="protein sequence ID" value="EJK58262.1"/>
    <property type="molecule type" value="Genomic_DNA"/>
</dbReference>